<accession>A0AA42Q3Y5</accession>
<name>A0AA42Q3Y5_9BURK</name>
<gene>
    <name evidence="1" type="ORF">N5D63_21955</name>
</gene>
<dbReference type="EMBL" id="JAOCEK010000026">
    <property type="protein sequence ID" value="MDH1336817.1"/>
    <property type="molecule type" value="Genomic_DNA"/>
</dbReference>
<evidence type="ECO:0000313" key="2">
    <source>
        <dbReference type="Proteomes" id="UP001161065"/>
    </source>
</evidence>
<dbReference type="Proteomes" id="UP001161065">
    <property type="component" value="Unassembled WGS sequence"/>
</dbReference>
<reference evidence="1" key="1">
    <citation type="submission" date="2022-09" db="EMBL/GenBank/DDBJ databases">
        <title>Intensive care unit water sources are persistently colonized with multi-drug resistant bacteria and are the site of extensive horizontal gene transfer of antibiotic resistance genes.</title>
        <authorList>
            <person name="Diorio-Toth L."/>
        </authorList>
    </citation>
    <scope>NUCLEOTIDE SEQUENCE</scope>
    <source>
        <strain evidence="1">GD03832</strain>
    </source>
</reference>
<sequence>MQTHDFFTRIIAANSVGPNMIPAGGSCSSESPRKVYICGSCDTSHDSHTAAEECCPPEVYSEYQCPVCSETHGELRDAETCCGKASAQPIQCPVCLLKADSYEEAADCCLHTHPSMTAPGRWRTAAMVAQGMSWAEAVAANVNH</sequence>
<proteinExistence type="predicted"/>
<dbReference type="AlphaFoldDB" id="A0AA42Q3Y5"/>
<comment type="caution">
    <text evidence="1">The sequence shown here is derived from an EMBL/GenBank/DDBJ whole genome shotgun (WGS) entry which is preliminary data.</text>
</comment>
<organism evidence="1 2">
    <name type="scientific">Comamonas thiooxydans</name>
    <dbReference type="NCBI Taxonomy" id="363952"/>
    <lineage>
        <taxon>Bacteria</taxon>
        <taxon>Pseudomonadati</taxon>
        <taxon>Pseudomonadota</taxon>
        <taxon>Betaproteobacteria</taxon>
        <taxon>Burkholderiales</taxon>
        <taxon>Comamonadaceae</taxon>
        <taxon>Comamonas</taxon>
    </lineage>
</organism>
<protein>
    <submittedName>
        <fullName evidence="1">Uncharacterized protein</fullName>
    </submittedName>
</protein>
<evidence type="ECO:0000313" key="1">
    <source>
        <dbReference type="EMBL" id="MDH1336817.1"/>
    </source>
</evidence>
<dbReference type="RefSeq" id="WP_280009296.1">
    <property type="nucleotide sequence ID" value="NZ_JAOCEK010000026.1"/>
</dbReference>